<evidence type="ECO:0000313" key="13">
    <source>
        <dbReference type="EMBL" id="MBD8507774.1"/>
    </source>
</evidence>
<comment type="pathway">
    <text evidence="9">Protein modification; lipoprotein biosynthesis (signal peptide cleavage).</text>
</comment>
<keyword evidence="7 9" id="KW-1133">Transmembrane helix</keyword>
<dbReference type="GO" id="GO:0004190">
    <property type="term" value="F:aspartic-type endopeptidase activity"/>
    <property type="evidence" value="ECO:0007669"/>
    <property type="project" value="UniProtKB-UniRule"/>
</dbReference>
<keyword evidence="14" id="KW-1185">Reference proteome</keyword>
<comment type="caution">
    <text evidence="13">The sequence shown here is derived from an EMBL/GenBank/DDBJ whole genome shotgun (WGS) entry which is preliminary data.</text>
</comment>
<feature type="active site" evidence="9">
    <location>
        <position position="217"/>
    </location>
</feature>
<evidence type="ECO:0000256" key="4">
    <source>
        <dbReference type="ARBA" id="ARBA00022692"/>
    </source>
</evidence>
<keyword evidence="8 9" id="KW-0472">Membrane</keyword>
<evidence type="ECO:0000256" key="10">
    <source>
        <dbReference type="RuleBase" id="RU000594"/>
    </source>
</evidence>
<dbReference type="AlphaFoldDB" id="A0A927JEB9"/>
<sequence length="278" mass="29492">MCGLGAGQPRAPRARGELVIAPRGGRDRENVGPQCEVNAPTGLFPTARCDRARATLKDAAPIVDDVGVSEQPTELALVRPRRARTIIALGLGVLALDLSTKILAVRFLEDREPVRLLGGLLYLTLHRNPGAAFSMATGLTWLLSAITLLVAVVIIVASRRIRSLPWAIGLGAILGGALGNLVDRVFREPAGFQGHVVDFLSLLAPDGSVWPVFNVADPAIVGGAILLVLLTVFGVEPDGTRYRSAKADEAEAGPEQSAREKPAREKPAQEKWAQGEDA</sequence>
<dbReference type="NCBIfam" id="TIGR00077">
    <property type="entry name" value="lspA"/>
    <property type="match status" value="1"/>
</dbReference>
<proteinExistence type="inferred from homology"/>
<feature type="transmembrane region" description="Helical" evidence="9">
    <location>
        <begin position="131"/>
        <end position="157"/>
    </location>
</feature>
<dbReference type="PANTHER" id="PTHR33695">
    <property type="entry name" value="LIPOPROTEIN SIGNAL PEPTIDASE"/>
    <property type="match status" value="1"/>
</dbReference>
<comment type="similarity">
    <text evidence="1 9 11">Belongs to the peptidase A8 family.</text>
</comment>
<feature type="region of interest" description="Disordered" evidence="12">
    <location>
        <begin position="243"/>
        <end position="278"/>
    </location>
</feature>
<evidence type="ECO:0000256" key="6">
    <source>
        <dbReference type="ARBA" id="ARBA00022801"/>
    </source>
</evidence>
<dbReference type="Pfam" id="PF01252">
    <property type="entry name" value="Peptidase_A8"/>
    <property type="match status" value="1"/>
</dbReference>
<feature type="transmembrane region" description="Helical" evidence="9">
    <location>
        <begin position="86"/>
        <end position="108"/>
    </location>
</feature>
<dbReference type="EMBL" id="JACYWE010000010">
    <property type="protein sequence ID" value="MBD8507774.1"/>
    <property type="molecule type" value="Genomic_DNA"/>
</dbReference>
<evidence type="ECO:0000256" key="9">
    <source>
        <dbReference type="HAMAP-Rule" id="MF_00161"/>
    </source>
</evidence>
<dbReference type="Proteomes" id="UP000642993">
    <property type="component" value="Unassembled WGS sequence"/>
</dbReference>
<dbReference type="PRINTS" id="PR00781">
    <property type="entry name" value="LIPOSIGPTASE"/>
</dbReference>
<evidence type="ECO:0000256" key="11">
    <source>
        <dbReference type="RuleBase" id="RU004181"/>
    </source>
</evidence>
<gene>
    <name evidence="9" type="primary">lspA</name>
    <name evidence="13" type="ORF">HT102_14895</name>
</gene>
<keyword evidence="6 9" id="KW-0378">Hydrolase</keyword>
<comment type="catalytic activity">
    <reaction evidence="9 10">
        <text>Release of signal peptides from bacterial membrane prolipoproteins. Hydrolyzes -Xaa-Yaa-Zaa-|-(S,diacylglyceryl)Cys-, in which Xaa is hydrophobic (preferably Leu), and Yaa (Ala or Ser) and Zaa (Gly or Ala) have small, neutral side chains.</text>
        <dbReference type="EC" id="3.4.23.36"/>
    </reaction>
</comment>
<evidence type="ECO:0000256" key="7">
    <source>
        <dbReference type="ARBA" id="ARBA00022989"/>
    </source>
</evidence>
<keyword evidence="4 9" id="KW-0812">Transmembrane</keyword>
<dbReference type="InterPro" id="IPR001872">
    <property type="entry name" value="Peptidase_A8"/>
</dbReference>
<feature type="transmembrane region" description="Helical" evidence="9">
    <location>
        <begin position="215"/>
        <end position="235"/>
    </location>
</feature>
<evidence type="ECO:0000256" key="5">
    <source>
        <dbReference type="ARBA" id="ARBA00022750"/>
    </source>
</evidence>
<protein>
    <recommendedName>
        <fullName evidence="9">Lipoprotein signal peptidase</fullName>
        <ecNumber evidence="9">3.4.23.36</ecNumber>
    </recommendedName>
    <alternativeName>
        <fullName evidence="9">Prolipoprotein signal peptidase</fullName>
    </alternativeName>
    <alternativeName>
        <fullName evidence="9">Signal peptidase II</fullName>
        <shortName evidence="9">SPase II</shortName>
    </alternativeName>
</protein>
<keyword evidence="3 9" id="KW-0645">Protease</keyword>
<dbReference type="HAMAP" id="MF_00161">
    <property type="entry name" value="LspA"/>
    <property type="match status" value="1"/>
</dbReference>
<evidence type="ECO:0000256" key="8">
    <source>
        <dbReference type="ARBA" id="ARBA00023136"/>
    </source>
</evidence>
<evidence type="ECO:0000256" key="3">
    <source>
        <dbReference type="ARBA" id="ARBA00022670"/>
    </source>
</evidence>
<feature type="active site" evidence="9">
    <location>
        <position position="198"/>
    </location>
</feature>
<dbReference type="GO" id="GO:0005886">
    <property type="term" value="C:plasma membrane"/>
    <property type="evidence" value="ECO:0007669"/>
    <property type="project" value="UniProtKB-SubCell"/>
</dbReference>
<dbReference type="GO" id="GO:0006508">
    <property type="term" value="P:proteolysis"/>
    <property type="evidence" value="ECO:0007669"/>
    <property type="project" value="UniProtKB-KW"/>
</dbReference>
<evidence type="ECO:0000256" key="12">
    <source>
        <dbReference type="SAM" id="MobiDB-lite"/>
    </source>
</evidence>
<keyword evidence="2 9" id="KW-1003">Cell membrane</keyword>
<evidence type="ECO:0000256" key="2">
    <source>
        <dbReference type="ARBA" id="ARBA00022475"/>
    </source>
</evidence>
<name>A0A927JEB9_9ACTN</name>
<comment type="subcellular location">
    <subcellularLocation>
        <location evidence="9">Cell membrane</location>
        <topology evidence="9">Multi-pass membrane protein</topology>
    </subcellularLocation>
</comment>
<evidence type="ECO:0000256" key="1">
    <source>
        <dbReference type="ARBA" id="ARBA00006139"/>
    </source>
</evidence>
<feature type="transmembrane region" description="Helical" evidence="9">
    <location>
        <begin position="164"/>
        <end position="182"/>
    </location>
</feature>
<dbReference type="PANTHER" id="PTHR33695:SF1">
    <property type="entry name" value="LIPOPROTEIN SIGNAL PEPTIDASE"/>
    <property type="match status" value="1"/>
</dbReference>
<keyword evidence="5 9" id="KW-0064">Aspartyl protease</keyword>
<dbReference type="EC" id="3.4.23.36" evidence="9"/>
<feature type="compositionally biased region" description="Basic and acidic residues" evidence="12">
    <location>
        <begin position="257"/>
        <end position="269"/>
    </location>
</feature>
<accession>A0A927JEB9</accession>
<reference evidence="13" key="1">
    <citation type="submission" date="2020-09" db="EMBL/GenBank/DDBJ databases">
        <title>Hoyosella lacisalsi sp. nov., a halotolerant actinobacterium isolated from soil of Lake Gudzhirganskoe.</title>
        <authorList>
            <person name="Yang Q."/>
            <person name="Guo P.Y."/>
            <person name="Liu S.W."/>
            <person name="Li F.N."/>
            <person name="Sun C.H."/>
        </authorList>
    </citation>
    <scope>NUCLEOTIDE SEQUENCE</scope>
    <source>
        <strain evidence="13">G463</strain>
    </source>
</reference>
<comment type="function">
    <text evidence="9 10">This protein specifically catalyzes the removal of signal peptides from prolipoproteins.</text>
</comment>
<dbReference type="PROSITE" id="PS00855">
    <property type="entry name" value="SPASE_II"/>
    <property type="match status" value="1"/>
</dbReference>
<evidence type="ECO:0000313" key="14">
    <source>
        <dbReference type="Proteomes" id="UP000642993"/>
    </source>
</evidence>
<organism evidence="13 14">
    <name type="scientific">Lolliginicoccus lacisalsi</name>
    <dbReference type="NCBI Taxonomy" id="2742202"/>
    <lineage>
        <taxon>Bacteria</taxon>
        <taxon>Bacillati</taxon>
        <taxon>Actinomycetota</taxon>
        <taxon>Actinomycetes</taxon>
        <taxon>Mycobacteriales</taxon>
        <taxon>Hoyosellaceae</taxon>
        <taxon>Lolliginicoccus</taxon>
    </lineage>
</organism>